<dbReference type="InterPro" id="IPR039723">
    <property type="entry name" value="Vps71/ZNHIT1"/>
</dbReference>
<keyword evidence="8" id="KW-1185">Reference proteome</keyword>
<evidence type="ECO:0000313" key="7">
    <source>
        <dbReference type="EMBL" id="CCE65119.1"/>
    </source>
</evidence>
<dbReference type="PROSITE" id="PS51083">
    <property type="entry name" value="ZF_HIT"/>
    <property type="match status" value="1"/>
</dbReference>
<evidence type="ECO:0000256" key="4">
    <source>
        <dbReference type="PROSITE-ProRule" id="PRU00453"/>
    </source>
</evidence>
<sequence>MPSKLVEEINPRTYNPNVYFTSLNGTKGRQGVSKNIKSTTISSRNSKRVNYSLADMEAKLYTSNADEVTEDSTNHRDKKNSSNQSLPDKFSPADIIQSRKRFMELDTENKNDQYEVPGLLSTIFNINRDKIDSSGSNTRGKNKFDVPKNLKLSYKSTKPPATQKKPSHRLTALKRILSSKRTLQSYVEALDNVNRHIIFSNVYNKKYFKVLPFITICSICGGTDDLSGCINCGEKICSVSCFKLHNDTRCTM</sequence>
<proteinExistence type="predicted"/>
<keyword evidence="3" id="KW-0862">Zinc</keyword>
<evidence type="ECO:0000259" key="6">
    <source>
        <dbReference type="PROSITE" id="PS51083"/>
    </source>
</evidence>
<name>G8BY68_TETPH</name>
<evidence type="ECO:0000256" key="1">
    <source>
        <dbReference type="ARBA" id="ARBA00022723"/>
    </source>
</evidence>
<dbReference type="STRING" id="1071381.G8BY68"/>
<dbReference type="AlphaFoldDB" id="G8BY68"/>
<reference evidence="7 8" key="1">
    <citation type="journal article" date="2011" name="Proc. Natl. Acad. Sci. U.S.A.">
        <title>Evolutionary erosion of yeast sex chromosomes by mating-type switching accidents.</title>
        <authorList>
            <person name="Gordon J.L."/>
            <person name="Armisen D."/>
            <person name="Proux-Wera E."/>
            <person name="Oheigeartaigh S.S."/>
            <person name="Byrne K.P."/>
            <person name="Wolfe K.H."/>
        </authorList>
    </citation>
    <scope>NUCLEOTIDE SEQUENCE [LARGE SCALE GENOMIC DNA]</scope>
    <source>
        <strain evidence="8">ATCC 24235 / CBS 4417 / NBRC 1672 / NRRL Y-8282 / UCD 70-5</strain>
    </source>
</reference>
<keyword evidence="1" id="KW-0479">Metal-binding</keyword>
<feature type="region of interest" description="Disordered" evidence="5">
    <location>
        <begin position="64"/>
        <end position="92"/>
    </location>
</feature>
<dbReference type="GO" id="GO:0006338">
    <property type="term" value="P:chromatin remodeling"/>
    <property type="evidence" value="ECO:0007669"/>
    <property type="project" value="InterPro"/>
</dbReference>
<feature type="domain" description="HIT-type" evidence="6">
    <location>
        <begin position="217"/>
        <end position="250"/>
    </location>
</feature>
<accession>G8BY68</accession>
<dbReference type="OrthoDB" id="74807at2759"/>
<keyword evidence="2 4" id="KW-0863">Zinc-finger</keyword>
<protein>
    <recommendedName>
        <fullName evidence="6">HIT-type domain-containing protein</fullName>
    </recommendedName>
</protein>
<evidence type="ECO:0000256" key="3">
    <source>
        <dbReference type="ARBA" id="ARBA00022833"/>
    </source>
</evidence>
<dbReference type="GeneID" id="11533190"/>
<dbReference type="CDD" id="cd21437">
    <property type="entry name" value="zf-HIT_ZNHIT1_like"/>
    <property type="match status" value="1"/>
</dbReference>
<dbReference type="GO" id="GO:0008270">
    <property type="term" value="F:zinc ion binding"/>
    <property type="evidence" value="ECO:0007669"/>
    <property type="project" value="UniProtKB-UniRule"/>
</dbReference>
<dbReference type="eggNOG" id="KOG3362">
    <property type="taxonomic scope" value="Eukaryota"/>
</dbReference>
<dbReference type="RefSeq" id="XP_003687553.1">
    <property type="nucleotide sequence ID" value="XM_003687505.1"/>
</dbReference>
<dbReference type="PANTHER" id="PTHR13093">
    <property type="entry name" value="ZINC FINGER HIT DOMAIN CONTAINING PROTEIN 1"/>
    <property type="match status" value="1"/>
</dbReference>
<dbReference type="HOGENOM" id="CLU_099156_0_0_1"/>
<dbReference type="Proteomes" id="UP000005666">
    <property type="component" value="Chromosome 10"/>
</dbReference>
<evidence type="ECO:0000256" key="2">
    <source>
        <dbReference type="ARBA" id="ARBA00022771"/>
    </source>
</evidence>
<dbReference type="OMA" id="RFMELDT"/>
<evidence type="ECO:0000256" key="5">
    <source>
        <dbReference type="SAM" id="MobiDB-lite"/>
    </source>
</evidence>
<dbReference type="KEGG" id="tpf:TPHA_0J02990"/>
<gene>
    <name evidence="7" type="primary">TPHA0J02990</name>
    <name evidence="7" type="ordered locus">TPHA_0J02990</name>
</gene>
<evidence type="ECO:0000313" key="8">
    <source>
        <dbReference type="Proteomes" id="UP000005666"/>
    </source>
</evidence>
<organism evidence="7 8">
    <name type="scientific">Tetrapisispora phaffii (strain ATCC 24235 / CBS 4417 / NBRC 1672 / NRRL Y-8282 / UCD 70-5)</name>
    <name type="common">Yeast</name>
    <name type="synonym">Fabospora phaffii</name>
    <dbReference type="NCBI Taxonomy" id="1071381"/>
    <lineage>
        <taxon>Eukaryota</taxon>
        <taxon>Fungi</taxon>
        <taxon>Dikarya</taxon>
        <taxon>Ascomycota</taxon>
        <taxon>Saccharomycotina</taxon>
        <taxon>Saccharomycetes</taxon>
        <taxon>Saccharomycetales</taxon>
        <taxon>Saccharomycetaceae</taxon>
        <taxon>Tetrapisispora</taxon>
    </lineage>
</organism>
<dbReference type="InterPro" id="IPR007529">
    <property type="entry name" value="Znf_HIT"/>
</dbReference>
<dbReference type="EMBL" id="HE612865">
    <property type="protein sequence ID" value="CCE65119.1"/>
    <property type="molecule type" value="Genomic_DNA"/>
</dbReference>
<dbReference type="GO" id="GO:0005634">
    <property type="term" value="C:nucleus"/>
    <property type="evidence" value="ECO:0007669"/>
    <property type="project" value="UniProtKB-ARBA"/>
</dbReference>